<sequence length="101" mass="10974">MARWITATYKSPGSILLAATAVLFSPLAQAQQSKLVAAETLQSMLAAQIRMQGFTCDKPLGAVKDTKRSRPDHAVWVLKCSNATYRISRAPDMAAKVEPLL</sequence>
<dbReference type="RefSeq" id="WP_244567976.1">
    <property type="nucleotide sequence ID" value="NZ_LT670818.1"/>
</dbReference>
<evidence type="ECO:0000313" key="3">
    <source>
        <dbReference type="Proteomes" id="UP000190675"/>
    </source>
</evidence>
<accession>A0A1M5MX31</accession>
<dbReference type="Proteomes" id="UP000190675">
    <property type="component" value="Chromosome I"/>
</dbReference>
<protein>
    <recommendedName>
        <fullName evidence="4">PepSY domain-containing protein</fullName>
    </recommendedName>
</protein>
<evidence type="ECO:0000313" key="2">
    <source>
        <dbReference type="EMBL" id="SHG81323.1"/>
    </source>
</evidence>
<keyword evidence="1" id="KW-0732">Signal</keyword>
<evidence type="ECO:0008006" key="4">
    <source>
        <dbReference type="Google" id="ProtNLM"/>
    </source>
</evidence>
<evidence type="ECO:0000256" key="1">
    <source>
        <dbReference type="SAM" id="SignalP"/>
    </source>
</evidence>
<feature type="chain" id="PRO_5012070318" description="PepSY domain-containing protein" evidence="1">
    <location>
        <begin position="31"/>
        <end position="101"/>
    </location>
</feature>
<reference evidence="2 3" key="1">
    <citation type="submission" date="2016-11" db="EMBL/GenBank/DDBJ databases">
        <authorList>
            <person name="Jaros S."/>
            <person name="Januszkiewicz K."/>
            <person name="Wedrychowicz H."/>
        </authorList>
    </citation>
    <scope>NUCLEOTIDE SEQUENCE [LARGE SCALE GENOMIC DNA]</scope>
    <source>
        <strain evidence="2 3">GAS242</strain>
    </source>
</reference>
<dbReference type="EMBL" id="LT670818">
    <property type="protein sequence ID" value="SHG81323.1"/>
    <property type="molecule type" value="Genomic_DNA"/>
</dbReference>
<gene>
    <name evidence="2" type="ORF">SAMN05444169_4267</name>
</gene>
<organism evidence="2 3">
    <name type="scientific">Bradyrhizobium erythrophlei</name>
    <dbReference type="NCBI Taxonomy" id="1437360"/>
    <lineage>
        <taxon>Bacteria</taxon>
        <taxon>Pseudomonadati</taxon>
        <taxon>Pseudomonadota</taxon>
        <taxon>Alphaproteobacteria</taxon>
        <taxon>Hyphomicrobiales</taxon>
        <taxon>Nitrobacteraceae</taxon>
        <taxon>Bradyrhizobium</taxon>
    </lineage>
</organism>
<feature type="signal peptide" evidence="1">
    <location>
        <begin position="1"/>
        <end position="30"/>
    </location>
</feature>
<proteinExistence type="predicted"/>
<dbReference type="AlphaFoldDB" id="A0A1M5MX31"/>
<name>A0A1M5MX31_9BRAD</name>